<gene>
    <name evidence="10 13" type="primary">gltX</name>
    <name evidence="13" type="ORF">V4F39_04985</name>
</gene>
<dbReference type="PRINTS" id="PR00987">
    <property type="entry name" value="TRNASYNTHGLU"/>
</dbReference>
<feature type="short sequence motif" description="'KMSKS' region" evidence="10">
    <location>
        <begin position="243"/>
        <end position="247"/>
    </location>
</feature>
<evidence type="ECO:0000259" key="12">
    <source>
        <dbReference type="Pfam" id="PF19269"/>
    </source>
</evidence>
<feature type="binding site" evidence="10">
    <location>
        <position position="246"/>
    </location>
    <ligand>
        <name>ATP</name>
        <dbReference type="ChEBI" id="CHEBI:30616"/>
    </ligand>
</feature>
<dbReference type="InterPro" id="IPR008925">
    <property type="entry name" value="aa_tRNA-synth_I_cd-bd_sf"/>
</dbReference>
<dbReference type="CDD" id="cd00808">
    <property type="entry name" value="GluRS_core"/>
    <property type="match status" value="1"/>
</dbReference>
<organism evidence="13 14">
    <name type="scientific">Aquincola agrisoli</name>
    <dbReference type="NCBI Taxonomy" id="3119538"/>
    <lineage>
        <taxon>Bacteria</taxon>
        <taxon>Pseudomonadati</taxon>
        <taxon>Pseudomonadota</taxon>
        <taxon>Betaproteobacteria</taxon>
        <taxon>Burkholderiales</taxon>
        <taxon>Sphaerotilaceae</taxon>
        <taxon>Aquincola</taxon>
    </lineage>
</organism>
<evidence type="ECO:0000256" key="2">
    <source>
        <dbReference type="ARBA" id="ARBA00007894"/>
    </source>
</evidence>
<dbReference type="Pfam" id="PF00749">
    <property type="entry name" value="tRNA-synt_1c"/>
    <property type="match status" value="1"/>
</dbReference>
<dbReference type="GO" id="GO:0008270">
    <property type="term" value="F:zinc ion binding"/>
    <property type="evidence" value="ECO:0007669"/>
    <property type="project" value="InterPro"/>
</dbReference>
<evidence type="ECO:0000256" key="7">
    <source>
        <dbReference type="ARBA" id="ARBA00022840"/>
    </source>
</evidence>
<dbReference type="Gene3D" id="1.10.10.350">
    <property type="match status" value="1"/>
</dbReference>
<dbReference type="Proteomes" id="UP001336250">
    <property type="component" value="Unassembled WGS sequence"/>
</dbReference>
<evidence type="ECO:0000256" key="8">
    <source>
        <dbReference type="ARBA" id="ARBA00022917"/>
    </source>
</evidence>
<comment type="subunit">
    <text evidence="3 10">Monomer.</text>
</comment>
<dbReference type="Gene3D" id="3.40.50.620">
    <property type="entry name" value="HUPs"/>
    <property type="match status" value="1"/>
</dbReference>
<keyword evidence="6 10" id="KW-0547">Nucleotide-binding</keyword>
<dbReference type="InterPro" id="IPR001412">
    <property type="entry name" value="aa-tRNA-synth_I_CS"/>
</dbReference>
<evidence type="ECO:0000256" key="9">
    <source>
        <dbReference type="ARBA" id="ARBA00023146"/>
    </source>
</evidence>
<keyword evidence="5 10" id="KW-0436">Ligase</keyword>
<evidence type="ECO:0000313" key="13">
    <source>
        <dbReference type="EMBL" id="MEF7613257.1"/>
    </source>
</evidence>
<dbReference type="RefSeq" id="WP_332288202.1">
    <property type="nucleotide sequence ID" value="NZ_JAZIBG010000017.1"/>
</dbReference>
<comment type="similarity">
    <text evidence="2 10">Belongs to the class-I aminoacyl-tRNA synthetase family. Glutamate--tRNA ligase type 1 subfamily.</text>
</comment>
<dbReference type="InterPro" id="IPR000924">
    <property type="entry name" value="Glu/Gln-tRNA-synth"/>
</dbReference>
<feature type="short sequence motif" description="'HIGH' region" evidence="10">
    <location>
        <begin position="11"/>
        <end position="21"/>
    </location>
</feature>
<dbReference type="EC" id="6.1.1.17" evidence="10"/>
<evidence type="ECO:0000256" key="4">
    <source>
        <dbReference type="ARBA" id="ARBA00022490"/>
    </source>
</evidence>
<evidence type="ECO:0000256" key="6">
    <source>
        <dbReference type="ARBA" id="ARBA00022741"/>
    </source>
</evidence>
<dbReference type="Pfam" id="PF19269">
    <property type="entry name" value="Anticodon_2"/>
    <property type="match status" value="1"/>
</dbReference>
<dbReference type="InterPro" id="IPR049940">
    <property type="entry name" value="GluQ/Sye"/>
</dbReference>
<dbReference type="InterPro" id="IPR020751">
    <property type="entry name" value="aa-tRNA-synth_I_codon-bd_sub2"/>
</dbReference>
<feature type="domain" description="Glutamyl/glutaminyl-tRNA synthetase class Ib catalytic" evidence="11">
    <location>
        <begin position="5"/>
        <end position="311"/>
    </location>
</feature>
<dbReference type="GO" id="GO:0000049">
    <property type="term" value="F:tRNA binding"/>
    <property type="evidence" value="ECO:0007669"/>
    <property type="project" value="InterPro"/>
</dbReference>
<comment type="caution">
    <text evidence="10">Lacks conserved residue(s) required for the propagation of feature annotation.</text>
</comment>
<dbReference type="NCBIfam" id="TIGR00464">
    <property type="entry name" value="gltX_bact"/>
    <property type="match status" value="1"/>
</dbReference>
<comment type="subcellular location">
    <subcellularLocation>
        <location evidence="1 10">Cytoplasm</location>
    </subcellularLocation>
</comment>
<name>A0AAW9QCU6_9BURK</name>
<accession>A0AAW9QCU6</accession>
<sequence>MKQTVRTRIAPSPTGFLHLGTARTALFSWAYARHHGGEFVLRIEDTDVARSTQESVEQILQAMRWLGLDYDEGPVYQMRRLDRYREVVDQMLAAGTAYRCYCTPQELDEMREAQRARGEKTRYDGRWRPAPGKTLPPVPEGVAPAIRFCNPLDGVVTWDDLVKGPISIANREIDDLIIVRPDGVPTYNFAVVIDDWDMRISHVFRGDEHVNNTPWQINIFNALGAPLPLFGHVPVILGDDGQKLSKRRGAVSVTAYEEAGYLPEAMVNYLARLGWSHGDDELFSRRELVEWFDGQHLSKSPAQWDPAKLSWVNAHYIKQADNERLSRLVVAQLSARGIAAEESELLLRRVALFKDRCATTAELADWLAMYYADVKATEADAAQLTEAARPVLRELAQTLSGLAAWDKAAISQALKQALAAHGLKMPQLAIPLRVAVCGRAQTPSVDAVLELFPKEIVVNRLRNL</sequence>
<evidence type="ECO:0000256" key="3">
    <source>
        <dbReference type="ARBA" id="ARBA00011245"/>
    </source>
</evidence>
<dbReference type="GO" id="GO:0004818">
    <property type="term" value="F:glutamate-tRNA ligase activity"/>
    <property type="evidence" value="ECO:0007669"/>
    <property type="project" value="UniProtKB-UniRule"/>
</dbReference>
<dbReference type="HAMAP" id="MF_00022">
    <property type="entry name" value="Glu_tRNA_synth_type1"/>
    <property type="match status" value="1"/>
</dbReference>
<dbReference type="FunFam" id="3.40.50.620:FF:000007">
    <property type="entry name" value="Glutamate--tRNA ligase"/>
    <property type="match status" value="1"/>
</dbReference>
<evidence type="ECO:0000256" key="10">
    <source>
        <dbReference type="HAMAP-Rule" id="MF_00022"/>
    </source>
</evidence>
<keyword evidence="9 10" id="KW-0030">Aminoacyl-tRNA synthetase</keyword>
<dbReference type="GO" id="GO:0006424">
    <property type="term" value="P:glutamyl-tRNA aminoacylation"/>
    <property type="evidence" value="ECO:0007669"/>
    <property type="project" value="UniProtKB-UniRule"/>
</dbReference>
<keyword evidence="4 10" id="KW-0963">Cytoplasm</keyword>
<dbReference type="PROSITE" id="PS00178">
    <property type="entry name" value="AA_TRNA_LIGASE_I"/>
    <property type="match status" value="1"/>
</dbReference>
<dbReference type="InterPro" id="IPR033910">
    <property type="entry name" value="GluRS_core"/>
</dbReference>
<reference evidence="13 14" key="1">
    <citation type="submission" date="2024-02" db="EMBL/GenBank/DDBJ databases">
        <title>Genome sequence of Aquincola sp. MAHUQ-54.</title>
        <authorList>
            <person name="Huq M.A."/>
        </authorList>
    </citation>
    <scope>NUCLEOTIDE SEQUENCE [LARGE SCALE GENOMIC DNA]</scope>
    <source>
        <strain evidence="13 14">MAHUQ-54</strain>
    </source>
</reference>
<dbReference type="InterPro" id="IPR020058">
    <property type="entry name" value="Glu/Gln-tRNA-synth_Ib_cat-dom"/>
</dbReference>
<dbReference type="AlphaFoldDB" id="A0AAW9QCU6"/>
<comment type="function">
    <text evidence="10">Catalyzes the attachment of glutamate to tRNA(Glu) in a two-step reaction: glutamate is first activated by ATP to form Glu-AMP and then transferred to the acceptor end of tRNA(Glu).</text>
</comment>
<dbReference type="SUPFAM" id="SSF52374">
    <property type="entry name" value="Nucleotidylyl transferase"/>
    <property type="match status" value="1"/>
</dbReference>
<dbReference type="InterPro" id="IPR004527">
    <property type="entry name" value="Glu-tRNA-ligase_bac/mito"/>
</dbReference>
<keyword evidence="7 10" id="KW-0067">ATP-binding</keyword>
<keyword evidence="14" id="KW-1185">Reference proteome</keyword>
<keyword evidence="8 10" id="KW-0648">Protein biosynthesis</keyword>
<proteinExistence type="inferred from homology"/>
<dbReference type="PANTHER" id="PTHR43311">
    <property type="entry name" value="GLUTAMATE--TRNA LIGASE"/>
    <property type="match status" value="1"/>
</dbReference>
<evidence type="ECO:0000313" key="14">
    <source>
        <dbReference type="Proteomes" id="UP001336250"/>
    </source>
</evidence>
<dbReference type="PANTHER" id="PTHR43311:SF2">
    <property type="entry name" value="GLUTAMATE--TRNA LIGASE, MITOCHONDRIAL-RELATED"/>
    <property type="match status" value="1"/>
</dbReference>
<evidence type="ECO:0000256" key="1">
    <source>
        <dbReference type="ARBA" id="ARBA00004496"/>
    </source>
</evidence>
<dbReference type="EMBL" id="JAZIBG010000017">
    <property type="protein sequence ID" value="MEF7613257.1"/>
    <property type="molecule type" value="Genomic_DNA"/>
</dbReference>
<dbReference type="InterPro" id="IPR045462">
    <property type="entry name" value="aa-tRNA-synth_I_cd-bd"/>
</dbReference>
<dbReference type="GO" id="GO:0005829">
    <property type="term" value="C:cytosol"/>
    <property type="evidence" value="ECO:0007669"/>
    <property type="project" value="TreeGrafter"/>
</dbReference>
<dbReference type="InterPro" id="IPR014729">
    <property type="entry name" value="Rossmann-like_a/b/a_fold"/>
</dbReference>
<protein>
    <recommendedName>
        <fullName evidence="10">Glutamate--tRNA ligase</fullName>
        <ecNumber evidence="10">6.1.1.17</ecNumber>
    </recommendedName>
    <alternativeName>
        <fullName evidence="10">Glutamyl-tRNA synthetase</fullName>
        <shortName evidence="10">GluRS</shortName>
    </alternativeName>
</protein>
<comment type="caution">
    <text evidence="13">The sequence shown here is derived from an EMBL/GenBank/DDBJ whole genome shotgun (WGS) entry which is preliminary data.</text>
</comment>
<dbReference type="SUPFAM" id="SSF48163">
    <property type="entry name" value="An anticodon-binding domain of class I aminoacyl-tRNA synthetases"/>
    <property type="match status" value="1"/>
</dbReference>
<evidence type="ECO:0000256" key="5">
    <source>
        <dbReference type="ARBA" id="ARBA00022598"/>
    </source>
</evidence>
<evidence type="ECO:0000259" key="11">
    <source>
        <dbReference type="Pfam" id="PF00749"/>
    </source>
</evidence>
<dbReference type="GO" id="GO:0005524">
    <property type="term" value="F:ATP binding"/>
    <property type="evidence" value="ECO:0007669"/>
    <property type="project" value="UniProtKB-UniRule"/>
</dbReference>
<comment type="catalytic activity">
    <reaction evidence="10">
        <text>tRNA(Glu) + L-glutamate + ATP = L-glutamyl-tRNA(Glu) + AMP + diphosphate</text>
        <dbReference type="Rhea" id="RHEA:23540"/>
        <dbReference type="Rhea" id="RHEA-COMP:9663"/>
        <dbReference type="Rhea" id="RHEA-COMP:9680"/>
        <dbReference type="ChEBI" id="CHEBI:29985"/>
        <dbReference type="ChEBI" id="CHEBI:30616"/>
        <dbReference type="ChEBI" id="CHEBI:33019"/>
        <dbReference type="ChEBI" id="CHEBI:78442"/>
        <dbReference type="ChEBI" id="CHEBI:78520"/>
        <dbReference type="ChEBI" id="CHEBI:456215"/>
        <dbReference type="EC" id="6.1.1.17"/>
    </reaction>
</comment>
<feature type="domain" description="Aminoacyl-tRNA synthetase class I anticodon-binding" evidence="12">
    <location>
        <begin position="339"/>
        <end position="463"/>
    </location>
</feature>